<feature type="non-terminal residue" evidence="11">
    <location>
        <position position="192"/>
    </location>
</feature>
<dbReference type="PANTHER" id="PTHR12128">
    <property type="entry name" value="DIHYDRODIPICOLINATE SYNTHASE"/>
    <property type="match status" value="1"/>
</dbReference>
<evidence type="ECO:0000256" key="10">
    <source>
        <dbReference type="ARBA" id="ARBA00044906"/>
    </source>
</evidence>
<dbReference type="SMART" id="SM01130">
    <property type="entry name" value="DHDPS"/>
    <property type="match status" value="1"/>
</dbReference>
<accession>A7RTJ7</accession>
<dbReference type="Proteomes" id="UP000001593">
    <property type="component" value="Unassembled WGS sequence"/>
</dbReference>
<proteinExistence type="inferred from homology"/>
<gene>
    <name evidence="11" type="ORF">NEMVEDRAFT_v1g63798</name>
</gene>
<name>A7RTJ7_NEMVE</name>
<dbReference type="InParanoid" id="A7RTJ7"/>
<sequence>ITGLVAAPLAPFDQNGNLNTQILLSYTELLLANNVIGVYVNGTSGEGSLLCVEERKAIAQGWIEASHGRFQQIIIQVGTDNLKDTMTLATHAENIGATGIAVLPPVYNAPASPDAVATYLEQVSSAAPNTPLFYYHIPAWSGITFPLEDILEASSHRVPTLAGAKCTSSDLSDYCRCLRLHGGKYDILYATD</sequence>
<comment type="catalytic activity">
    <reaction evidence="10">
        <text>aceneuramate = aldehydo-N-acetyl-D-mannosamine + pyruvate</text>
        <dbReference type="Rhea" id="RHEA:23296"/>
        <dbReference type="ChEBI" id="CHEBI:15361"/>
        <dbReference type="ChEBI" id="CHEBI:17122"/>
        <dbReference type="ChEBI" id="CHEBI:173083"/>
        <dbReference type="EC" id="4.1.3.3"/>
    </reaction>
</comment>
<dbReference type="InterPro" id="IPR013785">
    <property type="entry name" value="Aldolase_TIM"/>
</dbReference>
<evidence type="ECO:0000256" key="6">
    <source>
        <dbReference type="ARBA" id="ARBA00022490"/>
    </source>
</evidence>
<dbReference type="KEGG" id="nve:5517314"/>
<keyword evidence="7" id="KW-0456">Lyase</keyword>
<organism evidence="11 12">
    <name type="scientific">Nematostella vectensis</name>
    <name type="common">Starlet sea anemone</name>
    <dbReference type="NCBI Taxonomy" id="45351"/>
    <lineage>
        <taxon>Eukaryota</taxon>
        <taxon>Metazoa</taxon>
        <taxon>Cnidaria</taxon>
        <taxon>Anthozoa</taxon>
        <taxon>Hexacorallia</taxon>
        <taxon>Actiniaria</taxon>
        <taxon>Edwardsiidae</taxon>
        <taxon>Nematostella</taxon>
    </lineage>
</organism>
<dbReference type="FunCoup" id="A7RTJ7">
    <property type="interactions" value="8"/>
</dbReference>
<protein>
    <recommendedName>
        <fullName evidence="5">N-acetylneuraminate lyase</fullName>
        <ecNumber evidence="5">4.1.3.3</ecNumber>
    </recommendedName>
</protein>
<dbReference type="STRING" id="45351.A7RTJ7"/>
<dbReference type="PhylomeDB" id="A7RTJ7"/>
<evidence type="ECO:0000256" key="1">
    <source>
        <dbReference type="ARBA" id="ARBA00004496"/>
    </source>
</evidence>
<keyword evidence="6" id="KW-0963">Cytoplasm</keyword>
<evidence type="ECO:0000256" key="9">
    <source>
        <dbReference type="ARBA" id="ARBA00023277"/>
    </source>
</evidence>
<feature type="non-terminal residue" evidence="11">
    <location>
        <position position="1"/>
    </location>
</feature>
<comment type="subunit">
    <text evidence="4">Homotetramer.</text>
</comment>
<comment type="subcellular location">
    <subcellularLocation>
        <location evidence="1">Cytoplasm</location>
    </subcellularLocation>
</comment>
<dbReference type="GO" id="GO:0005737">
    <property type="term" value="C:cytoplasm"/>
    <property type="evidence" value="ECO:0007669"/>
    <property type="project" value="UniProtKB-SubCell"/>
</dbReference>
<dbReference type="OMA" id="GWIEASH"/>
<dbReference type="PRINTS" id="PR00146">
    <property type="entry name" value="DHPICSNTHASE"/>
</dbReference>
<dbReference type="eggNOG" id="ENOG502QQA3">
    <property type="taxonomic scope" value="Eukaryota"/>
</dbReference>
<dbReference type="PANTHER" id="PTHR12128:SF21">
    <property type="entry name" value="N-ACETYLNEURAMINATE LYASE"/>
    <property type="match status" value="1"/>
</dbReference>
<keyword evidence="8" id="KW-0704">Schiff base</keyword>
<evidence type="ECO:0000313" key="11">
    <source>
        <dbReference type="EMBL" id="EDO45276.1"/>
    </source>
</evidence>
<evidence type="ECO:0000313" key="12">
    <source>
        <dbReference type="Proteomes" id="UP000001593"/>
    </source>
</evidence>
<dbReference type="SUPFAM" id="SSF51569">
    <property type="entry name" value="Aldolase"/>
    <property type="match status" value="1"/>
</dbReference>
<evidence type="ECO:0000256" key="3">
    <source>
        <dbReference type="ARBA" id="ARBA00006324"/>
    </source>
</evidence>
<comment type="similarity">
    <text evidence="3">Belongs to the DapA family. NanA subfamily.</text>
</comment>
<dbReference type="Pfam" id="PF00701">
    <property type="entry name" value="DHDPS"/>
    <property type="match status" value="1"/>
</dbReference>
<dbReference type="HOGENOM" id="CLU_049343_6_1_1"/>
<keyword evidence="9" id="KW-0119">Carbohydrate metabolism</keyword>
<dbReference type="InterPro" id="IPR002220">
    <property type="entry name" value="DapA-like"/>
</dbReference>
<dbReference type="GO" id="GO:0008747">
    <property type="term" value="F:N-acetylneuraminate lyase activity"/>
    <property type="evidence" value="ECO:0007669"/>
    <property type="project" value="UniProtKB-EC"/>
</dbReference>
<evidence type="ECO:0000256" key="7">
    <source>
        <dbReference type="ARBA" id="ARBA00023239"/>
    </source>
</evidence>
<comment type="pathway">
    <text evidence="2">Amino-sugar metabolism; N-acetylneuraminate degradation.</text>
</comment>
<dbReference type="EC" id="4.1.3.3" evidence="5"/>
<evidence type="ECO:0000256" key="2">
    <source>
        <dbReference type="ARBA" id="ARBA00004878"/>
    </source>
</evidence>
<evidence type="ECO:0000256" key="4">
    <source>
        <dbReference type="ARBA" id="ARBA00011881"/>
    </source>
</evidence>
<keyword evidence="12" id="KW-1185">Reference proteome</keyword>
<dbReference type="EMBL" id="DS469537">
    <property type="protein sequence ID" value="EDO45276.1"/>
    <property type="molecule type" value="Genomic_DNA"/>
</dbReference>
<evidence type="ECO:0000256" key="8">
    <source>
        <dbReference type="ARBA" id="ARBA00023270"/>
    </source>
</evidence>
<dbReference type="AlphaFoldDB" id="A7RTJ7"/>
<reference evidence="11 12" key="1">
    <citation type="journal article" date="2007" name="Science">
        <title>Sea anemone genome reveals ancestral eumetazoan gene repertoire and genomic organization.</title>
        <authorList>
            <person name="Putnam N.H."/>
            <person name="Srivastava M."/>
            <person name="Hellsten U."/>
            <person name="Dirks B."/>
            <person name="Chapman J."/>
            <person name="Salamov A."/>
            <person name="Terry A."/>
            <person name="Shapiro H."/>
            <person name="Lindquist E."/>
            <person name="Kapitonov V.V."/>
            <person name="Jurka J."/>
            <person name="Genikhovich G."/>
            <person name="Grigoriev I.V."/>
            <person name="Lucas S.M."/>
            <person name="Steele R.E."/>
            <person name="Finnerty J.R."/>
            <person name="Technau U."/>
            <person name="Martindale M.Q."/>
            <person name="Rokhsar D.S."/>
        </authorList>
    </citation>
    <scope>NUCLEOTIDE SEQUENCE [LARGE SCALE GENOMIC DNA]</scope>
    <source>
        <strain evidence="12">CH2 X CH6</strain>
    </source>
</reference>
<evidence type="ECO:0000256" key="5">
    <source>
        <dbReference type="ARBA" id="ARBA00012911"/>
    </source>
</evidence>
<dbReference type="Gene3D" id="3.20.20.70">
    <property type="entry name" value="Aldolase class I"/>
    <property type="match status" value="1"/>
</dbReference>